<accession>A0A6C2CKD7</accession>
<evidence type="ECO:0000313" key="2">
    <source>
        <dbReference type="Proteomes" id="UP000389128"/>
    </source>
</evidence>
<dbReference type="RefSeq" id="WP_148580947.1">
    <property type="nucleotide sequence ID" value="NZ_SDKK01000024.1"/>
</dbReference>
<sequence>MIEPKKTYRQAKDYYRELRESVYRGVEADLRDQGIEGVRFTEISAAALAIAEAWRDLYPEHREAHIPGWNWRVELARFRLRPRRVEAALWFEDELCGLALGRISDRHIVATIHLVEANPAGNPLGGVVVALMTRFLDAIGAHVGCREVSLERPVAGLVDFYMEAGFKRKEFDGDQVVRLKKFLKLPI</sequence>
<keyword evidence="2" id="KW-1185">Reference proteome</keyword>
<reference evidence="1 2" key="1">
    <citation type="submission" date="2019-01" db="EMBL/GenBank/DDBJ databases">
        <title>Zoogloea oleivorans genome sequencing and assembly.</title>
        <authorList>
            <person name="Tancsics A."/>
            <person name="Farkas M."/>
            <person name="Kriszt B."/>
            <person name="Maroti G."/>
            <person name="Horvath B."/>
        </authorList>
    </citation>
    <scope>NUCLEOTIDE SEQUENCE [LARGE SCALE GENOMIC DNA]</scope>
    <source>
        <strain evidence="1 2">Buc</strain>
    </source>
</reference>
<dbReference type="OrthoDB" id="9182746at2"/>
<organism evidence="1 2">
    <name type="scientific">Zoogloea oleivorans</name>
    <dbReference type="NCBI Taxonomy" id="1552750"/>
    <lineage>
        <taxon>Bacteria</taxon>
        <taxon>Pseudomonadati</taxon>
        <taxon>Pseudomonadota</taxon>
        <taxon>Betaproteobacteria</taxon>
        <taxon>Rhodocyclales</taxon>
        <taxon>Zoogloeaceae</taxon>
        <taxon>Zoogloea</taxon>
    </lineage>
</organism>
<evidence type="ECO:0008006" key="3">
    <source>
        <dbReference type="Google" id="ProtNLM"/>
    </source>
</evidence>
<dbReference type="AlphaFoldDB" id="A0A6C2CKD7"/>
<name>A0A6C2CKD7_9RHOO</name>
<comment type="caution">
    <text evidence="1">The sequence shown here is derived from an EMBL/GenBank/DDBJ whole genome shotgun (WGS) entry which is preliminary data.</text>
</comment>
<dbReference type="Proteomes" id="UP000389128">
    <property type="component" value="Unassembled WGS sequence"/>
</dbReference>
<protein>
    <recommendedName>
        <fullName evidence="3">GNAT family N-acetyltransferase</fullName>
    </recommendedName>
</protein>
<evidence type="ECO:0000313" key="1">
    <source>
        <dbReference type="EMBL" id="TYC53972.1"/>
    </source>
</evidence>
<dbReference type="EMBL" id="SDKK01000024">
    <property type="protein sequence ID" value="TYC53972.1"/>
    <property type="molecule type" value="Genomic_DNA"/>
</dbReference>
<proteinExistence type="predicted"/>
<gene>
    <name evidence="1" type="ORF">ETQ85_20510</name>
</gene>